<accession>A0A0G0H6V1</accession>
<dbReference type="Proteomes" id="UP000033876">
    <property type="component" value="Unassembled WGS sequence"/>
</dbReference>
<proteinExistence type="predicted"/>
<protein>
    <submittedName>
        <fullName evidence="2">Uncharacterized protein</fullName>
    </submittedName>
</protein>
<organism evidence="2 3">
    <name type="scientific">Candidatus Nomurabacteria bacterium GW2011_GWB1_37_5</name>
    <dbReference type="NCBI Taxonomy" id="1618742"/>
    <lineage>
        <taxon>Bacteria</taxon>
        <taxon>Candidatus Nomuraibacteriota</taxon>
    </lineage>
</organism>
<feature type="region of interest" description="Disordered" evidence="1">
    <location>
        <begin position="416"/>
        <end position="459"/>
    </location>
</feature>
<evidence type="ECO:0000313" key="3">
    <source>
        <dbReference type="Proteomes" id="UP000033876"/>
    </source>
</evidence>
<evidence type="ECO:0000256" key="1">
    <source>
        <dbReference type="SAM" id="MobiDB-lite"/>
    </source>
</evidence>
<reference evidence="2 3" key="1">
    <citation type="journal article" date="2015" name="Nature">
        <title>rRNA introns, odd ribosomes, and small enigmatic genomes across a large radiation of phyla.</title>
        <authorList>
            <person name="Brown C.T."/>
            <person name="Hug L.A."/>
            <person name="Thomas B.C."/>
            <person name="Sharon I."/>
            <person name="Castelle C.J."/>
            <person name="Singh A."/>
            <person name="Wilkins M.J."/>
            <person name="Williams K.H."/>
            <person name="Banfield J.F."/>
        </authorList>
    </citation>
    <scope>NUCLEOTIDE SEQUENCE [LARGE SCALE GENOMIC DNA]</scope>
</reference>
<name>A0A0G0H6V1_9BACT</name>
<gene>
    <name evidence="2" type="ORF">US50_C0055G0004</name>
</gene>
<evidence type="ECO:0000313" key="2">
    <source>
        <dbReference type="EMBL" id="KKQ34260.1"/>
    </source>
</evidence>
<sequence>MLEQETNIGRKLKDAAKNGVHDVLNGAGVVTRWAATKTWETYRGAARIAYELGRMKLHTSWKPVIYQDGVPKEVGDIGVISVAVPFKFDSRWYPAARNDKILHIYDPEFPQLVLSFEDPHPGFVGDEVLRLEVRGEPLEEAFGQGTGGIVWRLYMPGKEDLEIQGGGPTIKKPQAELTAGDVVEMLVNRVYAKSGRSVNIPYRHLHTALRMITERSPVLAKRWEILDERLEFQVNLMTYPYVIAAILRSMVSSPREEFVKFLDELQNGNVIGWGSFLEAVDEMQDLTVGGGGMIMPLLLYSGLQTVPSADIARELQTVPASLLVSMPGLKYFNGIVAGYREEIEPVIEKIAKGTVEVQRKSLSYLQEYLKLKQRGWTAATGRLHSQRGELVRAIEAHVDNKLKELKDELTQQMDGTPVLLQPSNGSALVQSGPTNDLKASDLISSSGKKGKHNLRTRGL</sequence>
<dbReference type="EMBL" id="LBTF01000055">
    <property type="protein sequence ID" value="KKQ34260.1"/>
    <property type="molecule type" value="Genomic_DNA"/>
</dbReference>
<dbReference type="AlphaFoldDB" id="A0A0G0H6V1"/>
<feature type="compositionally biased region" description="Polar residues" evidence="1">
    <location>
        <begin position="421"/>
        <end position="434"/>
    </location>
</feature>
<feature type="compositionally biased region" description="Basic residues" evidence="1">
    <location>
        <begin position="448"/>
        <end position="459"/>
    </location>
</feature>
<comment type="caution">
    <text evidence="2">The sequence shown here is derived from an EMBL/GenBank/DDBJ whole genome shotgun (WGS) entry which is preliminary data.</text>
</comment>